<organism evidence="1 2">
    <name type="scientific">Letharia lupina</name>
    <dbReference type="NCBI Taxonomy" id="560253"/>
    <lineage>
        <taxon>Eukaryota</taxon>
        <taxon>Fungi</taxon>
        <taxon>Dikarya</taxon>
        <taxon>Ascomycota</taxon>
        <taxon>Pezizomycotina</taxon>
        <taxon>Lecanoromycetes</taxon>
        <taxon>OSLEUM clade</taxon>
        <taxon>Lecanoromycetidae</taxon>
        <taxon>Lecanorales</taxon>
        <taxon>Lecanorineae</taxon>
        <taxon>Parmeliaceae</taxon>
        <taxon>Letharia</taxon>
    </lineage>
</organism>
<evidence type="ECO:0000313" key="2">
    <source>
        <dbReference type="Proteomes" id="UP000593566"/>
    </source>
</evidence>
<proteinExistence type="predicted"/>
<sequence>MATGTDPAKRLRSDLFTEHVDNTHSCQQVLKDNMHALDFLQFYRRTMARRLGKEKNSENLAGTQARYGQYLQDL</sequence>
<name>A0A8H6FFP1_9LECA</name>
<gene>
    <name evidence="1" type="ORF">HO133_009010</name>
</gene>
<protein>
    <submittedName>
        <fullName evidence="1">Uncharacterized protein</fullName>
    </submittedName>
</protein>
<comment type="caution">
    <text evidence="1">The sequence shown here is derived from an EMBL/GenBank/DDBJ whole genome shotgun (WGS) entry which is preliminary data.</text>
</comment>
<reference evidence="1 2" key="1">
    <citation type="journal article" date="2020" name="Genomics">
        <title>Complete, high-quality genomes from long-read metagenomic sequencing of two wolf lichen thalli reveals enigmatic genome architecture.</title>
        <authorList>
            <person name="McKenzie S.K."/>
            <person name="Walston R.F."/>
            <person name="Allen J.L."/>
        </authorList>
    </citation>
    <scope>NUCLEOTIDE SEQUENCE [LARGE SCALE GENOMIC DNA]</scope>
    <source>
        <strain evidence="1">WasteWater1</strain>
    </source>
</reference>
<dbReference type="Proteomes" id="UP000593566">
    <property type="component" value="Unassembled WGS sequence"/>
</dbReference>
<dbReference type="RefSeq" id="XP_037154697.1">
    <property type="nucleotide sequence ID" value="XM_037299871.1"/>
</dbReference>
<dbReference type="GeneID" id="59337405"/>
<keyword evidence="2" id="KW-1185">Reference proteome</keyword>
<accession>A0A8H6FFP1</accession>
<evidence type="ECO:0000313" key="1">
    <source>
        <dbReference type="EMBL" id="KAF6226144.1"/>
    </source>
</evidence>
<dbReference type="EMBL" id="JACCJB010000006">
    <property type="protein sequence ID" value="KAF6226144.1"/>
    <property type="molecule type" value="Genomic_DNA"/>
</dbReference>
<dbReference type="AlphaFoldDB" id="A0A8H6FFP1"/>